<feature type="transmembrane region" description="Helical" evidence="6">
    <location>
        <begin position="154"/>
        <end position="171"/>
    </location>
</feature>
<reference evidence="7 8" key="1">
    <citation type="submission" date="2020-01" db="EMBL/GenBank/DDBJ databases">
        <title>Polyphasic characterisation and genomic insights into a novel alkali tolerant bacterium VR-M41.</title>
        <authorList>
            <person name="Vemuluri V.R."/>
        </authorList>
    </citation>
    <scope>NUCLEOTIDE SEQUENCE [LARGE SCALE GENOMIC DNA]</scope>
    <source>
        <strain evidence="7 8">VR-M41</strain>
    </source>
</reference>
<dbReference type="EMBL" id="JAAFGS010000002">
    <property type="protein sequence ID" value="NGZ74939.1"/>
    <property type="molecule type" value="Genomic_DNA"/>
</dbReference>
<gene>
    <name evidence="7" type="ORF">GYN08_06390</name>
</gene>
<dbReference type="PANTHER" id="PTHR13929">
    <property type="entry name" value="1,4-DIHYDROXY-2-NAPHTHOATE OCTAPRENYLTRANSFERASE"/>
    <property type="match status" value="1"/>
</dbReference>
<feature type="transmembrane region" description="Helical" evidence="6">
    <location>
        <begin position="224"/>
        <end position="243"/>
    </location>
</feature>
<keyword evidence="8" id="KW-1185">Reference proteome</keyword>
<comment type="subcellular location">
    <subcellularLocation>
        <location evidence="1">Membrane</location>
        <topology evidence="1">Multi-pass membrane protein</topology>
    </subcellularLocation>
</comment>
<evidence type="ECO:0000256" key="4">
    <source>
        <dbReference type="ARBA" id="ARBA00022989"/>
    </source>
</evidence>
<dbReference type="PANTHER" id="PTHR13929:SF0">
    <property type="entry name" value="UBIA PRENYLTRANSFERASE DOMAIN-CONTAINING PROTEIN 1"/>
    <property type="match status" value="1"/>
</dbReference>
<dbReference type="InterPro" id="IPR000537">
    <property type="entry name" value="UbiA_prenyltransferase"/>
</dbReference>
<keyword evidence="5 6" id="KW-0472">Membrane</keyword>
<keyword evidence="3 6" id="KW-0812">Transmembrane</keyword>
<evidence type="ECO:0000256" key="6">
    <source>
        <dbReference type="SAM" id="Phobius"/>
    </source>
</evidence>
<sequence length="308" mass="33985">MLRLRQFVQASRMLFLPIMLICIALGTLAAYVWNGVFHPVAFVLALVGSCAAHLFSTMFNDFWDYLSGADKAAYEREDTASTDSGFLTQKIWSLPAFLIVTLLMGGIACLCGLILFLSSGWGVVPLCLVGGFLAFFYVAPPVRFGYWGQGTSELAHVICFGLLPVMGAYYVQVSHFDWRLLPLSLPIGLLTTLVFFNHHFLHWQTDRLAGKRTLVVSLGERKSFRLSPILLLLVCLSVVACVLTGALPAYALIALLTAWPLVRMYRKMRTERTLQSHRSLMAMSMTMTIRCGAILIAAMAVQGLAGGF</sequence>
<evidence type="ECO:0000256" key="2">
    <source>
        <dbReference type="ARBA" id="ARBA00022679"/>
    </source>
</evidence>
<proteinExistence type="predicted"/>
<evidence type="ECO:0000256" key="3">
    <source>
        <dbReference type="ARBA" id="ARBA00022692"/>
    </source>
</evidence>
<dbReference type="InterPro" id="IPR026046">
    <property type="entry name" value="UBIAD1"/>
</dbReference>
<dbReference type="CDD" id="cd13962">
    <property type="entry name" value="PT_UbiA_UBIAD1"/>
    <property type="match status" value="1"/>
</dbReference>
<evidence type="ECO:0000313" key="8">
    <source>
        <dbReference type="Proteomes" id="UP000800303"/>
    </source>
</evidence>
<protein>
    <submittedName>
        <fullName evidence="7">Prenyltransferase</fullName>
    </submittedName>
</protein>
<feature type="transmembrane region" description="Helical" evidence="6">
    <location>
        <begin position="183"/>
        <end position="203"/>
    </location>
</feature>
<evidence type="ECO:0000256" key="5">
    <source>
        <dbReference type="ARBA" id="ARBA00023136"/>
    </source>
</evidence>
<accession>A0ABX0F5W5</accession>
<dbReference type="Pfam" id="PF01040">
    <property type="entry name" value="UbiA"/>
    <property type="match status" value="1"/>
</dbReference>
<dbReference type="Proteomes" id="UP000800303">
    <property type="component" value="Unassembled WGS sequence"/>
</dbReference>
<keyword evidence="2" id="KW-0808">Transferase</keyword>
<feature type="transmembrane region" description="Helical" evidence="6">
    <location>
        <begin position="123"/>
        <end position="142"/>
    </location>
</feature>
<evidence type="ECO:0000313" key="7">
    <source>
        <dbReference type="EMBL" id="NGZ74939.1"/>
    </source>
</evidence>
<evidence type="ECO:0000256" key="1">
    <source>
        <dbReference type="ARBA" id="ARBA00004141"/>
    </source>
</evidence>
<name>A0ABX0F5W5_9BACL</name>
<dbReference type="PIRSF" id="PIRSF005355">
    <property type="entry name" value="UBIAD1"/>
    <property type="match status" value="1"/>
</dbReference>
<feature type="transmembrane region" description="Helical" evidence="6">
    <location>
        <begin position="96"/>
        <end position="117"/>
    </location>
</feature>
<feature type="transmembrane region" description="Helical" evidence="6">
    <location>
        <begin position="12"/>
        <end position="33"/>
    </location>
</feature>
<organism evidence="7 8">
    <name type="scientific">Saccharibacillus alkalitolerans</name>
    <dbReference type="NCBI Taxonomy" id="2705290"/>
    <lineage>
        <taxon>Bacteria</taxon>
        <taxon>Bacillati</taxon>
        <taxon>Bacillota</taxon>
        <taxon>Bacilli</taxon>
        <taxon>Bacillales</taxon>
        <taxon>Paenibacillaceae</taxon>
        <taxon>Saccharibacillus</taxon>
    </lineage>
</organism>
<feature type="transmembrane region" description="Helical" evidence="6">
    <location>
        <begin position="287"/>
        <end position="305"/>
    </location>
</feature>
<feature type="transmembrane region" description="Helical" evidence="6">
    <location>
        <begin position="39"/>
        <end position="59"/>
    </location>
</feature>
<keyword evidence="4 6" id="KW-1133">Transmembrane helix</keyword>
<comment type="caution">
    <text evidence="7">The sequence shown here is derived from an EMBL/GenBank/DDBJ whole genome shotgun (WGS) entry which is preliminary data.</text>
</comment>